<keyword evidence="3" id="KW-1185">Reference proteome</keyword>
<sequence length="357" mass="40559">MADRAIDAQRLLPTEPQPLHGGLSLHPRIKLLLTVRRSDASIKPLDEWQLKRSLIDFLKSHSSLTITESDLEFQRVKDLKKHKREDPIARGALLIRDLGFLSKPSGFRSFESVGGKEDEVKAAEKRLVEWRQAVVDKMDGMELNIVGVKFRLAAAVPAADDFEGMRKEWEEHYAFGSGGRGFSRGGRRQPDTIVLRGVPSRWFAEPRVSSKPSMLVTHEIFSAFGKIRNLDVGEDNAIGNHADDDSADIVPGLQCKILVRFEKYRDFCDALKVLCGRSLQKEGSRLKADYEVTWDKDGFFQNSRTQAEERSTWAPTLTAERYRSEAPRRQSHSRFSPDNPRSKRFKGLDLGLKWMGH</sequence>
<organism evidence="2 3">
    <name type="scientific">Escallonia rubra</name>
    <dbReference type="NCBI Taxonomy" id="112253"/>
    <lineage>
        <taxon>Eukaryota</taxon>
        <taxon>Viridiplantae</taxon>
        <taxon>Streptophyta</taxon>
        <taxon>Embryophyta</taxon>
        <taxon>Tracheophyta</taxon>
        <taxon>Spermatophyta</taxon>
        <taxon>Magnoliopsida</taxon>
        <taxon>eudicotyledons</taxon>
        <taxon>Gunneridae</taxon>
        <taxon>Pentapetalae</taxon>
        <taxon>asterids</taxon>
        <taxon>campanulids</taxon>
        <taxon>Escalloniales</taxon>
        <taxon>Escalloniaceae</taxon>
        <taxon>Escallonia</taxon>
    </lineage>
</organism>
<evidence type="ECO:0000256" key="1">
    <source>
        <dbReference type="SAM" id="MobiDB-lite"/>
    </source>
</evidence>
<dbReference type="InterPro" id="IPR056852">
    <property type="entry name" value="AK17A/B"/>
</dbReference>
<evidence type="ECO:0000313" key="3">
    <source>
        <dbReference type="Proteomes" id="UP001187471"/>
    </source>
</evidence>
<feature type="region of interest" description="Disordered" evidence="1">
    <location>
        <begin position="322"/>
        <end position="344"/>
    </location>
</feature>
<protein>
    <recommendedName>
        <fullName evidence="4">A-kinase anchor protein 17A</fullName>
    </recommendedName>
</protein>
<dbReference type="AlphaFoldDB" id="A0AA88RAB8"/>
<evidence type="ECO:0000313" key="2">
    <source>
        <dbReference type="EMBL" id="KAK2985608.1"/>
    </source>
</evidence>
<dbReference type="PANTHER" id="PTHR12484">
    <property type="entry name" value="B-LYMPHOCYTE ANTIGEN-RELATED"/>
    <property type="match status" value="1"/>
</dbReference>
<dbReference type="Pfam" id="PF25015">
    <property type="entry name" value="RBD_AKAP-17A"/>
    <property type="match status" value="1"/>
</dbReference>
<evidence type="ECO:0008006" key="4">
    <source>
        <dbReference type="Google" id="ProtNLM"/>
    </source>
</evidence>
<reference evidence="2" key="1">
    <citation type="submission" date="2022-12" db="EMBL/GenBank/DDBJ databases">
        <title>Draft genome assemblies for two species of Escallonia (Escalloniales).</title>
        <authorList>
            <person name="Chanderbali A."/>
            <person name="Dervinis C."/>
            <person name="Anghel I."/>
            <person name="Soltis D."/>
            <person name="Soltis P."/>
            <person name="Zapata F."/>
        </authorList>
    </citation>
    <scope>NUCLEOTIDE SEQUENCE</scope>
    <source>
        <strain evidence="2">UCBG92.1500</strain>
        <tissue evidence="2">Leaf</tissue>
    </source>
</reference>
<accession>A0AA88RAB8</accession>
<proteinExistence type="predicted"/>
<dbReference type="Proteomes" id="UP001187471">
    <property type="component" value="Unassembled WGS sequence"/>
</dbReference>
<name>A0AA88RAB8_9ASTE</name>
<comment type="caution">
    <text evidence="2">The sequence shown here is derived from an EMBL/GenBank/DDBJ whole genome shotgun (WGS) entry which is preliminary data.</text>
</comment>
<gene>
    <name evidence="2" type="ORF">RJ640_006871</name>
</gene>
<dbReference type="EMBL" id="JAVXUO010001134">
    <property type="protein sequence ID" value="KAK2985608.1"/>
    <property type="molecule type" value="Genomic_DNA"/>
</dbReference>
<dbReference type="PANTHER" id="PTHR12484:SF4">
    <property type="entry name" value="A-KINASE ANCHOR PROTEIN 17A"/>
    <property type="match status" value="1"/>
</dbReference>